<accession>A0ABT1E3N6</accession>
<gene>
    <name evidence="2" type="ORF">M1L60_44905</name>
</gene>
<comment type="caution">
    <text evidence="2">The sequence shown here is derived from an EMBL/GenBank/DDBJ whole genome shotgun (WGS) entry which is preliminary data.</text>
</comment>
<evidence type="ECO:0008006" key="4">
    <source>
        <dbReference type="Google" id="ProtNLM"/>
    </source>
</evidence>
<evidence type="ECO:0000313" key="3">
    <source>
        <dbReference type="Proteomes" id="UP001523369"/>
    </source>
</evidence>
<keyword evidence="3" id="KW-1185">Reference proteome</keyword>
<dbReference type="RefSeq" id="WP_253243746.1">
    <property type="nucleotide sequence ID" value="NZ_JAMYJR010000064.1"/>
</dbReference>
<feature type="signal peptide" evidence="1">
    <location>
        <begin position="1"/>
        <end position="24"/>
    </location>
</feature>
<reference evidence="2 3" key="1">
    <citation type="submission" date="2022-06" db="EMBL/GenBank/DDBJ databases">
        <title>New Species of the Genus Actinoplanes, ActinopZanes ferrugineus.</title>
        <authorList>
            <person name="Ding P."/>
        </authorList>
    </citation>
    <scope>NUCLEOTIDE SEQUENCE [LARGE SCALE GENOMIC DNA]</scope>
    <source>
        <strain evidence="2 3">TRM88003</strain>
    </source>
</reference>
<dbReference type="PROSITE" id="PS51257">
    <property type="entry name" value="PROKAR_LIPOPROTEIN"/>
    <property type="match status" value="1"/>
</dbReference>
<organism evidence="2 3">
    <name type="scientific">Paractinoplanes aksuensis</name>
    <dbReference type="NCBI Taxonomy" id="2939490"/>
    <lineage>
        <taxon>Bacteria</taxon>
        <taxon>Bacillati</taxon>
        <taxon>Actinomycetota</taxon>
        <taxon>Actinomycetes</taxon>
        <taxon>Micromonosporales</taxon>
        <taxon>Micromonosporaceae</taxon>
        <taxon>Paractinoplanes</taxon>
    </lineage>
</organism>
<dbReference type="EMBL" id="JAMYJR010000064">
    <property type="protein sequence ID" value="MCO8277737.1"/>
    <property type="molecule type" value="Genomic_DNA"/>
</dbReference>
<name>A0ABT1E3N6_9ACTN</name>
<sequence length="297" mass="32486">MTKTHAVLFVVGAFTVAAGLGACAQPSRDASIDQRAGREVMVRAVNQIFGTPEQRAAGGEGEHYAIEATLADCAERKNLKYTVHGWDPPGIDQPSNMTDLPVLFGPDLADFGIARGFLKQIRLRENAGPQPTEAEVAQSRRFNECRLEVASMDNRHRPAAQYALEQKFRDDQAPIHQELEPRLIGWYSTCMSQAGTPADNMNDAYHQAQRKFVPLIHRSSAELSVSEGWAEAEAFERKTAAADVNCRRANADAVVTASAAAVQTFLDQHREEVDTVAAAWAAMPAMRDAARKAARRA</sequence>
<proteinExistence type="predicted"/>
<dbReference type="Proteomes" id="UP001523369">
    <property type="component" value="Unassembled WGS sequence"/>
</dbReference>
<protein>
    <recommendedName>
        <fullName evidence="4">Lipoprotein</fullName>
    </recommendedName>
</protein>
<feature type="chain" id="PRO_5046428085" description="Lipoprotein" evidence="1">
    <location>
        <begin position="25"/>
        <end position="297"/>
    </location>
</feature>
<keyword evidence="1" id="KW-0732">Signal</keyword>
<evidence type="ECO:0000313" key="2">
    <source>
        <dbReference type="EMBL" id="MCO8277737.1"/>
    </source>
</evidence>
<evidence type="ECO:0000256" key="1">
    <source>
        <dbReference type="SAM" id="SignalP"/>
    </source>
</evidence>